<gene>
    <name evidence="1" type="ORF">BO222_05575</name>
</gene>
<proteinExistence type="predicted"/>
<dbReference type="RefSeq" id="WP_075819146.1">
    <property type="nucleotide sequence ID" value="NZ_CAJUTZ010000148.1"/>
</dbReference>
<dbReference type="EMBL" id="MPJW01000115">
    <property type="protein sequence ID" value="OLU40180.1"/>
    <property type="molecule type" value="Genomic_DNA"/>
</dbReference>
<reference evidence="1 2" key="1">
    <citation type="submission" date="2016-11" db="EMBL/GenBank/DDBJ databases">
        <title>Description of two novel members of the family Erysipelotrichaceae: Ileibacterium lipovorans gen. nov., sp. nov. and Dubosiella newyorkensis, gen. nov., sp. nov.</title>
        <authorList>
            <person name="Cox L.M."/>
            <person name="Sohn J."/>
            <person name="Tyrrell K.L."/>
            <person name="Citron D.M."/>
            <person name="Lawson P.A."/>
            <person name="Patel N.B."/>
            <person name="Iizumi T."/>
            <person name="Perez-Perez G.I."/>
            <person name="Goldstein E.J."/>
            <person name="Blaser M.J."/>
        </authorList>
    </citation>
    <scope>NUCLEOTIDE SEQUENCE [LARGE SCALE GENOMIC DNA]</scope>
    <source>
        <strain evidence="1 2">NYU-BL-A3</strain>
    </source>
</reference>
<sequence>MDRLKTNDQLLKVILKMCKSSQGFMLHGAEYSLSCTIGFYILLESFTASLNYNDNPCPRMAF</sequence>
<dbReference type="Proteomes" id="UP000186341">
    <property type="component" value="Unassembled WGS sequence"/>
</dbReference>
<accession>A0A1U7NGG7</accession>
<evidence type="ECO:0000313" key="2">
    <source>
        <dbReference type="Proteomes" id="UP000186341"/>
    </source>
</evidence>
<organism evidence="1 2">
    <name type="scientific">Ileibacterium valens</name>
    <dbReference type="NCBI Taxonomy" id="1862668"/>
    <lineage>
        <taxon>Bacteria</taxon>
        <taxon>Bacillati</taxon>
        <taxon>Bacillota</taxon>
        <taxon>Erysipelotrichia</taxon>
        <taxon>Erysipelotrichales</taxon>
        <taxon>Erysipelotrichaceae</taxon>
        <taxon>Ileibacterium</taxon>
    </lineage>
</organism>
<dbReference type="AlphaFoldDB" id="A0A1U7NGG7"/>
<evidence type="ECO:0000313" key="1">
    <source>
        <dbReference type="EMBL" id="OLU40180.1"/>
    </source>
</evidence>
<name>A0A1U7NGG7_9FIRM</name>
<keyword evidence="2" id="KW-1185">Reference proteome</keyword>
<protein>
    <submittedName>
        <fullName evidence="1">Uncharacterized protein</fullName>
    </submittedName>
</protein>
<comment type="caution">
    <text evidence="1">The sequence shown here is derived from an EMBL/GenBank/DDBJ whole genome shotgun (WGS) entry which is preliminary data.</text>
</comment>